<accession>A0AAN7BZI5</accession>
<protein>
    <submittedName>
        <fullName evidence="1">Uncharacterized protein</fullName>
    </submittedName>
</protein>
<reference evidence="1" key="2">
    <citation type="submission" date="2023-05" db="EMBL/GenBank/DDBJ databases">
        <authorList>
            <consortium name="Lawrence Berkeley National Laboratory"/>
            <person name="Steindorff A."/>
            <person name="Hensen N."/>
            <person name="Bonometti L."/>
            <person name="Westerberg I."/>
            <person name="Brannstrom I.O."/>
            <person name="Guillou S."/>
            <person name="Cros-Aarteil S."/>
            <person name="Calhoun S."/>
            <person name="Haridas S."/>
            <person name="Kuo A."/>
            <person name="Mondo S."/>
            <person name="Pangilinan J."/>
            <person name="Riley R."/>
            <person name="Labutti K."/>
            <person name="Andreopoulos B."/>
            <person name="Lipzen A."/>
            <person name="Chen C."/>
            <person name="Yanf M."/>
            <person name="Daum C."/>
            <person name="Ng V."/>
            <person name="Clum A."/>
            <person name="Ohm R."/>
            <person name="Martin F."/>
            <person name="Silar P."/>
            <person name="Natvig D."/>
            <person name="Lalanne C."/>
            <person name="Gautier V."/>
            <person name="Ament-Velasquez S.L."/>
            <person name="Kruys A."/>
            <person name="Hutchinson M.I."/>
            <person name="Powell A.J."/>
            <person name="Barry K."/>
            <person name="Miller A.N."/>
            <person name="Grigoriev I.V."/>
            <person name="Debuchy R."/>
            <person name="Gladieux P."/>
            <person name="Thoren M.H."/>
            <person name="Johannesson H."/>
        </authorList>
    </citation>
    <scope>NUCLEOTIDE SEQUENCE</scope>
    <source>
        <strain evidence="1">CBS 990.96</strain>
    </source>
</reference>
<gene>
    <name evidence="1" type="ORF">QBC38DRAFT_144540</name>
</gene>
<proteinExistence type="predicted"/>
<dbReference type="EMBL" id="MU865289">
    <property type="protein sequence ID" value="KAK4232072.1"/>
    <property type="molecule type" value="Genomic_DNA"/>
</dbReference>
<dbReference type="Proteomes" id="UP001301958">
    <property type="component" value="Unassembled WGS sequence"/>
</dbReference>
<organism evidence="1 2">
    <name type="scientific">Podospora fimiseda</name>
    <dbReference type="NCBI Taxonomy" id="252190"/>
    <lineage>
        <taxon>Eukaryota</taxon>
        <taxon>Fungi</taxon>
        <taxon>Dikarya</taxon>
        <taxon>Ascomycota</taxon>
        <taxon>Pezizomycotina</taxon>
        <taxon>Sordariomycetes</taxon>
        <taxon>Sordariomycetidae</taxon>
        <taxon>Sordariales</taxon>
        <taxon>Podosporaceae</taxon>
        <taxon>Podospora</taxon>
    </lineage>
</organism>
<evidence type="ECO:0000313" key="1">
    <source>
        <dbReference type="EMBL" id="KAK4232072.1"/>
    </source>
</evidence>
<comment type="caution">
    <text evidence="1">The sequence shown here is derived from an EMBL/GenBank/DDBJ whole genome shotgun (WGS) entry which is preliminary data.</text>
</comment>
<sequence length="439" mass="49698">MSASRASIFSRPILRAAAAALVPAVRPTIPARISHHFGQPSQLRSYQKINLDKRRDPNADLIFTKDHVPSLEYYKEYVKNHDPDDITAEEMHRAVDIFCSVAKRGSSTWRARLEMDHSIDSYTLHHAAAPLMEDRSMKKYLEVGFEMMATASLLSYGPSTISLMQTFLLVELGTKRRKIVSAVEAQFKRLVQTEKNPDILTIQGLVARKEGRNDAALKFLNEAIELGNAGKPPPPSIESLFSIIASPVLDNTSFTNFYLRKPRWHYEIPCRHVQGLLLLKKKQVDPSAALKALHSFLINAVELDDPVAYMQLSALHEHNARLRRYFLLKAAQVGHKEGIRLLVKEYLIQLEEAEKSASPEALREAPEIQYIWGWILIAERKRIPGQTDDTISQDLKEIDQAVKEGRAQISLGEVTNFGTFTIRIWIDEGEESRGIELII</sequence>
<keyword evidence="2" id="KW-1185">Reference proteome</keyword>
<dbReference type="AlphaFoldDB" id="A0AAN7BZI5"/>
<name>A0AAN7BZI5_9PEZI</name>
<evidence type="ECO:0000313" key="2">
    <source>
        <dbReference type="Proteomes" id="UP001301958"/>
    </source>
</evidence>
<reference evidence="1" key="1">
    <citation type="journal article" date="2023" name="Mol. Phylogenet. Evol.">
        <title>Genome-scale phylogeny and comparative genomics of the fungal order Sordariales.</title>
        <authorList>
            <person name="Hensen N."/>
            <person name="Bonometti L."/>
            <person name="Westerberg I."/>
            <person name="Brannstrom I.O."/>
            <person name="Guillou S."/>
            <person name="Cros-Aarteil S."/>
            <person name="Calhoun S."/>
            <person name="Haridas S."/>
            <person name="Kuo A."/>
            <person name="Mondo S."/>
            <person name="Pangilinan J."/>
            <person name="Riley R."/>
            <person name="LaButti K."/>
            <person name="Andreopoulos B."/>
            <person name="Lipzen A."/>
            <person name="Chen C."/>
            <person name="Yan M."/>
            <person name="Daum C."/>
            <person name="Ng V."/>
            <person name="Clum A."/>
            <person name="Steindorff A."/>
            <person name="Ohm R.A."/>
            <person name="Martin F."/>
            <person name="Silar P."/>
            <person name="Natvig D.O."/>
            <person name="Lalanne C."/>
            <person name="Gautier V."/>
            <person name="Ament-Velasquez S.L."/>
            <person name="Kruys A."/>
            <person name="Hutchinson M.I."/>
            <person name="Powell A.J."/>
            <person name="Barry K."/>
            <person name="Miller A.N."/>
            <person name="Grigoriev I.V."/>
            <person name="Debuchy R."/>
            <person name="Gladieux P."/>
            <person name="Hiltunen Thoren M."/>
            <person name="Johannesson H."/>
        </authorList>
    </citation>
    <scope>NUCLEOTIDE SEQUENCE</scope>
    <source>
        <strain evidence="1">CBS 990.96</strain>
    </source>
</reference>